<dbReference type="PANTHER" id="PTHR24399">
    <property type="entry name" value="ZINC FINGER AND BTB DOMAIN-CONTAINING"/>
    <property type="match status" value="1"/>
</dbReference>
<evidence type="ECO:0000256" key="7">
    <source>
        <dbReference type="ARBA" id="ARBA00023242"/>
    </source>
</evidence>
<dbReference type="PROSITE" id="PS50157">
    <property type="entry name" value="ZINC_FINGER_C2H2_2"/>
    <property type="match status" value="1"/>
</dbReference>
<feature type="domain" description="C2H2-type" evidence="10">
    <location>
        <begin position="174"/>
        <end position="197"/>
    </location>
</feature>
<comment type="subcellular location">
    <subcellularLocation>
        <location evidence="1">Nucleus</location>
    </subcellularLocation>
</comment>
<dbReference type="GO" id="GO:0008270">
    <property type="term" value="F:zinc ion binding"/>
    <property type="evidence" value="ECO:0007669"/>
    <property type="project" value="UniProtKB-KW"/>
</dbReference>
<evidence type="ECO:0000256" key="8">
    <source>
        <dbReference type="PROSITE-ProRule" id="PRU00042"/>
    </source>
</evidence>
<dbReference type="PROSITE" id="PS00028">
    <property type="entry name" value="ZINC_FINGER_C2H2_1"/>
    <property type="match status" value="1"/>
</dbReference>
<dbReference type="InterPro" id="IPR036236">
    <property type="entry name" value="Znf_C2H2_sf"/>
</dbReference>
<dbReference type="SUPFAM" id="SSF57667">
    <property type="entry name" value="beta-beta-alpha zinc fingers"/>
    <property type="match status" value="1"/>
</dbReference>
<keyword evidence="6" id="KW-0804">Transcription</keyword>
<keyword evidence="8" id="KW-0863">Zinc-finger</keyword>
<comment type="caution">
    <text evidence="11">The sequence shown here is derived from an EMBL/GenBank/DDBJ whole genome shotgun (WGS) entry which is preliminary data.</text>
</comment>
<keyword evidence="4" id="KW-0862">Zinc</keyword>
<keyword evidence="7" id="KW-0539">Nucleus</keyword>
<evidence type="ECO:0000256" key="6">
    <source>
        <dbReference type="ARBA" id="ARBA00023163"/>
    </source>
</evidence>
<organism evidence="11 12">
    <name type="scientific">Cichlidogyrus casuarinus</name>
    <dbReference type="NCBI Taxonomy" id="1844966"/>
    <lineage>
        <taxon>Eukaryota</taxon>
        <taxon>Metazoa</taxon>
        <taxon>Spiralia</taxon>
        <taxon>Lophotrochozoa</taxon>
        <taxon>Platyhelminthes</taxon>
        <taxon>Monogenea</taxon>
        <taxon>Monopisthocotylea</taxon>
        <taxon>Dactylogyridea</taxon>
        <taxon>Ancyrocephalidae</taxon>
        <taxon>Cichlidogyrus</taxon>
    </lineage>
</organism>
<evidence type="ECO:0000256" key="3">
    <source>
        <dbReference type="ARBA" id="ARBA00022737"/>
    </source>
</evidence>
<dbReference type="Proteomes" id="UP001626550">
    <property type="component" value="Unassembled WGS sequence"/>
</dbReference>
<accession>A0ABD2QBF4</accession>
<keyword evidence="12" id="KW-1185">Reference proteome</keyword>
<evidence type="ECO:0000313" key="12">
    <source>
        <dbReference type="Proteomes" id="UP001626550"/>
    </source>
</evidence>
<dbReference type="Gene3D" id="3.30.160.60">
    <property type="entry name" value="Classic Zinc Finger"/>
    <property type="match status" value="1"/>
</dbReference>
<evidence type="ECO:0000256" key="9">
    <source>
        <dbReference type="SAM" id="MobiDB-lite"/>
    </source>
</evidence>
<feature type="region of interest" description="Disordered" evidence="9">
    <location>
        <begin position="240"/>
        <end position="261"/>
    </location>
</feature>
<protein>
    <recommendedName>
        <fullName evidence="10">C2H2-type domain-containing protein</fullName>
    </recommendedName>
</protein>
<feature type="region of interest" description="Disordered" evidence="9">
    <location>
        <begin position="1"/>
        <end position="94"/>
    </location>
</feature>
<dbReference type="InterPro" id="IPR013087">
    <property type="entry name" value="Znf_C2H2_type"/>
</dbReference>
<evidence type="ECO:0000256" key="5">
    <source>
        <dbReference type="ARBA" id="ARBA00023015"/>
    </source>
</evidence>
<dbReference type="AlphaFoldDB" id="A0ABD2QBF4"/>
<dbReference type="PANTHER" id="PTHR24399:SF70">
    <property type="entry name" value="C2H2-TYPE DOMAIN-CONTAINING PROTEIN"/>
    <property type="match status" value="1"/>
</dbReference>
<gene>
    <name evidence="11" type="ORF">Ciccas_004461</name>
</gene>
<sequence length="411" mass="45263">MLRTNDKGNAFSSDEEDGNRTQTNGENLLHAGSKKPRCRSTSPQEANSGYFDKPKNDVSSHSAPSTYGFNSPPPSDSKKSHSPSNTENSASNGSFASFMNRQHFAGVKLPQLATLESKLDPEDKEKVMALRPPNELVATPNNNMELRHWRVANADRLNALIDECERHIDGRKVYKCKYCGKVYEIKSSMRYHMKIIHLQLHLKTSEMQCRVCGKQFTCISAVNRHQSKCIAANGVSASHTERSVTQRSPSPQSPSPYSFTDGIVQGRNPASFLPAFQERIASLNPKLFGGLANSLMGSGAFQKRFEGNGMDSTPPNLEEMLNQISQLTKAGLATQHGALGGENVCPPQESFTSAFLRHLNTLSGNGNNESNSLDNLKNGKLQETELEKFSMRRFPLENPAGLLRETSNTAN</sequence>
<reference evidence="11 12" key="1">
    <citation type="submission" date="2024-11" db="EMBL/GenBank/DDBJ databases">
        <title>Adaptive evolution of stress response genes in parasites aligns with host niche diversity.</title>
        <authorList>
            <person name="Hahn C."/>
            <person name="Resl P."/>
        </authorList>
    </citation>
    <scope>NUCLEOTIDE SEQUENCE [LARGE SCALE GENOMIC DNA]</scope>
    <source>
        <strain evidence="11">EGGRZ-B1_66</strain>
        <tissue evidence="11">Body</tissue>
    </source>
</reference>
<evidence type="ECO:0000256" key="1">
    <source>
        <dbReference type="ARBA" id="ARBA00004123"/>
    </source>
</evidence>
<dbReference type="GO" id="GO:0005634">
    <property type="term" value="C:nucleus"/>
    <property type="evidence" value="ECO:0007669"/>
    <property type="project" value="UniProtKB-SubCell"/>
</dbReference>
<dbReference type="SMART" id="SM00355">
    <property type="entry name" value="ZnF_C2H2"/>
    <property type="match status" value="2"/>
</dbReference>
<dbReference type="EMBL" id="JBJKFK010000467">
    <property type="protein sequence ID" value="KAL3316898.1"/>
    <property type="molecule type" value="Genomic_DNA"/>
</dbReference>
<feature type="compositionally biased region" description="Polar residues" evidence="9">
    <location>
        <begin position="59"/>
        <end position="69"/>
    </location>
</feature>
<evidence type="ECO:0000259" key="10">
    <source>
        <dbReference type="PROSITE" id="PS50157"/>
    </source>
</evidence>
<keyword evidence="3" id="KW-0677">Repeat</keyword>
<keyword evidence="2" id="KW-0479">Metal-binding</keyword>
<evidence type="ECO:0000256" key="4">
    <source>
        <dbReference type="ARBA" id="ARBA00022833"/>
    </source>
</evidence>
<proteinExistence type="predicted"/>
<evidence type="ECO:0000256" key="2">
    <source>
        <dbReference type="ARBA" id="ARBA00022723"/>
    </source>
</evidence>
<feature type="compositionally biased region" description="Polar residues" evidence="9">
    <location>
        <begin position="85"/>
        <end position="94"/>
    </location>
</feature>
<keyword evidence="5" id="KW-0805">Transcription regulation</keyword>
<evidence type="ECO:0000313" key="11">
    <source>
        <dbReference type="EMBL" id="KAL3316898.1"/>
    </source>
</evidence>
<name>A0ABD2QBF4_9PLAT</name>